<accession>A0A1E3GS70</accession>
<dbReference type="Gene3D" id="3.50.30.10">
    <property type="entry name" value="Phosphohistidine domain"/>
    <property type="match status" value="1"/>
</dbReference>
<dbReference type="InterPro" id="IPR050499">
    <property type="entry name" value="PEP-utilizing_PTS_enzyme"/>
</dbReference>
<comment type="catalytic activity">
    <reaction evidence="1 17">
        <text>L-histidyl-[protein] + phosphoenolpyruvate = N(pros)-phospho-L-histidyl-[protein] + pyruvate</text>
        <dbReference type="Rhea" id="RHEA:23880"/>
        <dbReference type="Rhea" id="RHEA-COMP:9745"/>
        <dbReference type="Rhea" id="RHEA-COMP:9746"/>
        <dbReference type="ChEBI" id="CHEBI:15361"/>
        <dbReference type="ChEBI" id="CHEBI:29979"/>
        <dbReference type="ChEBI" id="CHEBI:58702"/>
        <dbReference type="ChEBI" id="CHEBI:64837"/>
        <dbReference type="EC" id="2.7.3.9"/>
    </reaction>
</comment>
<evidence type="ECO:0000256" key="20">
    <source>
        <dbReference type="PIRSR" id="PIRSR000732-3"/>
    </source>
</evidence>
<keyword evidence="8 17" id="KW-0813">Transport</keyword>
<dbReference type="Gene3D" id="3.20.20.60">
    <property type="entry name" value="Phosphoenolpyruvate-binding domains"/>
    <property type="match status" value="1"/>
</dbReference>
<dbReference type="EC" id="2.7.3.9" evidence="6 17"/>
<comment type="subcellular location">
    <subcellularLocation>
        <location evidence="4 17">Cytoplasm</location>
    </subcellularLocation>
</comment>
<evidence type="ECO:0000256" key="1">
    <source>
        <dbReference type="ARBA" id="ARBA00000683"/>
    </source>
</evidence>
<dbReference type="GO" id="GO:0016301">
    <property type="term" value="F:kinase activity"/>
    <property type="evidence" value="ECO:0007669"/>
    <property type="project" value="UniProtKB-KW"/>
</dbReference>
<keyword evidence="9 17" id="KW-0963">Cytoplasm</keyword>
<evidence type="ECO:0000256" key="11">
    <source>
        <dbReference type="ARBA" id="ARBA00022679"/>
    </source>
</evidence>
<dbReference type="PATRIC" id="fig|291169.3.peg.1899"/>
<dbReference type="Pfam" id="PF00391">
    <property type="entry name" value="PEP-utilizers"/>
    <property type="match status" value="1"/>
</dbReference>
<keyword evidence="10 17" id="KW-0762">Sugar transport</keyword>
<evidence type="ECO:0000256" key="3">
    <source>
        <dbReference type="ARBA" id="ARBA00002728"/>
    </source>
</evidence>
<dbReference type="InterPro" id="IPR000121">
    <property type="entry name" value="PEP_util_C"/>
</dbReference>
<evidence type="ECO:0000256" key="21">
    <source>
        <dbReference type="SAM" id="Coils"/>
    </source>
</evidence>
<feature type="active site" description="Tele-phosphohistidine intermediate" evidence="18">
    <location>
        <position position="195"/>
    </location>
</feature>
<dbReference type="PIRSF" id="PIRSF000732">
    <property type="entry name" value="PTS_enzyme_I"/>
    <property type="match status" value="1"/>
</dbReference>
<keyword evidence="13 17" id="KW-0479">Metal-binding</keyword>
<dbReference type="GO" id="GO:0005737">
    <property type="term" value="C:cytoplasm"/>
    <property type="evidence" value="ECO:0007669"/>
    <property type="project" value="UniProtKB-SubCell"/>
</dbReference>
<feature type="domain" description="Phosphotransferase system enzyme I N-terminal" evidence="24">
    <location>
        <begin position="6"/>
        <end position="129"/>
    </location>
</feature>
<dbReference type="SUPFAM" id="SSF52009">
    <property type="entry name" value="Phosphohistidine domain"/>
    <property type="match status" value="1"/>
</dbReference>
<dbReference type="Gene3D" id="1.10.274.10">
    <property type="entry name" value="PtsI, HPr-binding domain"/>
    <property type="match status" value="1"/>
</dbReference>
<dbReference type="EMBL" id="MCRI01000020">
    <property type="protein sequence ID" value="ODN66416.1"/>
    <property type="molecule type" value="Genomic_DNA"/>
</dbReference>
<evidence type="ECO:0000256" key="10">
    <source>
        <dbReference type="ARBA" id="ARBA00022597"/>
    </source>
</evidence>
<dbReference type="InterPro" id="IPR018274">
    <property type="entry name" value="PEP_util_AS"/>
</dbReference>
<evidence type="ECO:0000256" key="12">
    <source>
        <dbReference type="ARBA" id="ARBA00022683"/>
    </source>
</evidence>
<evidence type="ECO:0000259" key="23">
    <source>
        <dbReference type="Pfam" id="PF02896"/>
    </source>
</evidence>
<evidence type="ECO:0000256" key="2">
    <source>
        <dbReference type="ARBA" id="ARBA00001946"/>
    </source>
</evidence>
<feature type="binding site" evidence="20">
    <location>
        <position position="464"/>
    </location>
    <ligand>
        <name>Mg(2+)</name>
        <dbReference type="ChEBI" id="CHEBI:18420"/>
    </ligand>
</feature>
<dbReference type="RefSeq" id="WP_245652130.1">
    <property type="nucleotide sequence ID" value="NZ_MCRI01000020.1"/>
</dbReference>
<evidence type="ECO:0000259" key="24">
    <source>
        <dbReference type="Pfam" id="PF05524"/>
    </source>
</evidence>
<dbReference type="InterPro" id="IPR008279">
    <property type="entry name" value="PEP-util_enz_mobile_dom"/>
</dbReference>
<feature type="binding site" evidence="20">
    <location>
        <position position="440"/>
    </location>
    <ligand>
        <name>Mg(2+)</name>
        <dbReference type="ChEBI" id="CHEBI:18420"/>
    </ligand>
</feature>
<evidence type="ECO:0000259" key="22">
    <source>
        <dbReference type="Pfam" id="PF00391"/>
    </source>
</evidence>
<dbReference type="GO" id="GO:0008965">
    <property type="term" value="F:phosphoenolpyruvate-protein phosphotransferase activity"/>
    <property type="evidence" value="ECO:0007669"/>
    <property type="project" value="UniProtKB-EC"/>
</dbReference>
<keyword evidence="26" id="KW-1185">Reference proteome</keyword>
<dbReference type="SUPFAM" id="SSF51621">
    <property type="entry name" value="Phosphoenolpyruvate/pyruvate domain"/>
    <property type="match status" value="1"/>
</dbReference>
<feature type="domain" description="PEP-utilising enzyme C-terminal" evidence="23">
    <location>
        <begin position="260"/>
        <end position="549"/>
    </location>
</feature>
<name>A0A1E3GS70_9GAMM</name>
<comment type="similarity">
    <text evidence="5 17">Belongs to the PEP-utilizing enzyme family.</text>
</comment>
<keyword evidence="12 17" id="KW-0598">Phosphotransferase system</keyword>
<evidence type="ECO:0000256" key="4">
    <source>
        <dbReference type="ARBA" id="ARBA00004496"/>
    </source>
</evidence>
<evidence type="ECO:0000256" key="14">
    <source>
        <dbReference type="ARBA" id="ARBA00022777"/>
    </source>
</evidence>
<feature type="binding site" evidence="19">
    <location>
        <position position="302"/>
    </location>
    <ligand>
        <name>phosphoenolpyruvate</name>
        <dbReference type="ChEBI" id="CHEBI:58702"/>
    </ligand>
</feature>
<dbReference type="GO" id="GO:0009401">
    <property type="term" value="P:phosphoenolpyruvate-dependent sugar phosphotransferase system"/>
    <property type="evidence" value="ECO:0007669"/>
    <property type="project" value="UniProtKB-KW"/>
</dbReference>
<evidence type="ECO:0000256" key="9">
    <source>
        <dbReference type="ARBA" id="ARBA00022490"/>
    </source>
</evidence>
<protein>
    <recommendedName>
        <fullName evidence="7 17">Phosphoenolpyruvate-protein phosphotransferase</fullName>
        <ecNumber evidence="6 17">2.7.3.9</ecNumber>
    </recommendedName>
    <alternativeName>
        <fullName evidence="16 17">Phosphotransferase system, enzyme I</fullName>
    </alternativeName>
</protein>
<dbReference type="InterPro" id="IPR036618">
    <property type="entry name" value="PtsI_HPr-bd_sf"/>
</dbReference>
<reference evidence="25 26" key="1">
    <citation type="submission" date="2016-07" db="EMBL/GenBank/DDBJ databases">
        <title>Draft Genome Sequence of Methylophaga muralis Bur 1.</title>
        <authorList>
            <person name="Vasilenko O.V."/>
            <person name="Doronina N.V."/>
            <person name="Shmareva M.N."/>
            <person name="Tarlachkov S.V."/>
            <person name="Mustakhimov I."/>
            <person name="Trotsenko Y.A."/>
        </authorList>
    </citation>
    <scope>NUCLEOTIDE SEQUENCE [LARGE SCALE GENOMIC DNA]</scope>
    <source>
        <strain evidence="25 26">Bur 1</strain>
    </source>
</reference>
<evidence type="ECO:0000256" key="6">
    <source>
        <dbReference type="ARBA" id="ARBA00012232"/>
    </source>
</evidence>
<dbReference type="InterPro" id="IPR036637">
    <property type="entry name" value="Phosphohistidine_dom_sf"/>
</dbReference>
<dbReference type="PANTHER" id="PTHR46244:SF3">
    <property type="entry name" value="PHOSPHOENOLPYRUVATE-PROTEIN PHOSPHOTRANSFERASE"/>
    <property type="match status" value="1"/>
</dbReference>
<evidence type="ECO:0000256" key="17">
    <source>
        <dbReference type="PIRNR" id="PIRNR000732"/>
    </source>
</evidence>
<dbReference type="STRING" id="291169.A9E74_01889"/>
<dbReference type="InterPro" id="IPR015813">
    <property type="entry name" value="Pyrv/PenolPyrv_kinase-like_dom"/>
</dbReference>
<feature type="domain" description="PEP-utilising enzyme mobile" evidence="22">
    <location>
        <begin position="160"/>
        <end position="231"/>
    </location>
</feature>
<feature type="binding site" evidence="19">
    <location>
        <begin position="463"/>
        <end position="464"/>
    </location>
    <ligand>
        <name>phosphoenolpyruvate</name>
        <dbReference type="ChEBI" id="CHEBI:58702"/>
    </ligand>
</feature>
<comment type="caution">
    <text evidence="25">The sequence shown here is derived from an EMBL/GenBank/DDBJ whole genome shotgun (WGS) entry which is preliminary data.</text>
</comment>
<dbReference type="PROSITE" id="PS00370">
    <property type="entry name" value="PEP_ENZYMES_PHOS_SITE"/>
    <property type="match status" value="1"/>
</dbReference>
<evidence type="ECO:0000256" key="5">
    <source>
        <dbReference type="ARBA" id="ARBA00007837"/>
    </source>
</evidence>
<evidence type="ECO:0000313" key="25">
    <source>
        <dbReference type="EMBL" id="ODN66416.1"/>
    </source>
</evidence>
<dbReference type="AlphaFoldDB" id="A0A1E3GS70"/>
<dbReference type="Pfam" id="PF02896">
    <property type="entry name" value="PEP-utilizers_C"/>
    <property type="match status" value="1"/>
</dbReference>
<dbReference type="InterPro" id="IPR024692">
    <property type="entry name" value="PTS_EI"/>
</dbReference>
<dbReference type="GO" id="GO:0046872">
    <property type="term" value="F:metal ion binding"/>
    <property type="evidence" value="ECO:0007669"/>
    <property type="project" value="UniProtKB-KW"/>
</dbReference>
<keyword evidence="14 17" id="KW-0418">Kinase</keyword>
<dbReference type="InterPro" id="IPR040442">
    <property type="entry name" value="Pyrv_kinase-like_dom_sf"/>
</dbReference>
<dbReference type="InterPro" id="IPR008731">
    <property type="entry name" value="PTS_EIN"/>
</dbReference>
<evidence type="ECO:0000256" key="15">
    <source>
        <dbReference type="ARBA" id="ARBA00022842"/>
    </source>
</evidence>
<dbReference type="PRINTS" id="PR01736">
    <property type="entry name" value="PHPHTRNFRASE"/>
</dbReference>
<feature type="binding site" evidence="19">
    <location>
        <position position="338"/>
    </location>
    <ligand>
        <name>phosphoenolpyruvate</name>
        <dbReference type="ChEBI" id="CHEBI:58702"/>
    </ligand>
</feature>
<organism evidence="25 26">
    <name type="scientific">Methylophaga muralis</name>
    <dbReference type="NCBI Taxonomy" id="291169"/>
    <lineage>
        <taxon>Bacteria</taxon>
        <taxon>Pseudomonadati</taxon>
        <taxon>Pseudomonadota</taxon>
        <taxon>Gammaproteobacteria</taxon>
        <taxon>Thiotrichales</taxon>
        <taxon>Piscirickettsiaceae</taxon>
        <taxon>Methylophaga</taxon>
    </lineage>
</organism>
<evidence type="ECO:0000256" key="18">
    <source>
        <dbReference type="PIRSR" id="PIRSR000732-1"/>
    </source>
</evidence>
<evidence type="ECO:0000313" key="26">
    <source>
        <dbReference type="Proteomes" id="UP000094379"/>
    </source>
</evidence>
<keyword evidence="25" id="KW-0670">Pyruvate</keyword>
<evidence type="ECO:0000256" key="8">
    <source>
        <dbReference type="ARBA" id="ARBA00022448"/>
    </source>
</evidence>
<feature type="coiled-coil region" evidence="21">
    <location>
        <begin position="36"/>
        <end position="63"/>
    </location>
</feature>
<comment type="function">
    <text evidence="3 17">General (non sugar-specific) component of the phosphoenolpyruvate-dependent sugar phosphotransferase system (sugar PTS). This major carbohydrate active-transport system catalyzes the phosphorylation of incoming sugar substrates concomitantly with their translocation across the cell membrane. Enzyme I transfers the phosphoryl group from phosphoenolpyruvate (PEP) to the phosphoryl carrier protein (HPr).</text>
</comment>
<evidence type="ECO:0000256" key="16">
    <source>
        <dbReference type="ARBA" id="ARBA00033235"/>
    </source>
</evidence>
<feature type="binding site" evidence="19">
    <location>
        <position position="474"/>
    </location>
    <ligand>
        <name>phosphoenolpyruvate</name>
        <dbReference type="ChEBI" id="CHEBI:58702"/>
    </ligand>
</feature>
<dbReference type="InterPro" id="IPR006318">
    <property type="entry name" value="PTS_EI-like"/>
</dbReference>
<evidence type="ECO:0000256" key="13">
    <source>
        <dbReference type="ARBA" id="ARBA00022723"/>
    </source>
</evidence>
<evidence type="ECO:0000256" key="19">
    <source>
        <dbReference type="PIRSR" id="PIRSR000732-2"/>
    </source>
</evidence>
<dbReference type="PANTHER" id="PTHR46244">
    <property type="entry name" value="PHOSPHOENOLPYRUVATE-PROTEIN PHOSPHOTRANSFERASE"/>
    <property type="match status" value="1"/>
</dbReference>
<dbReference type="SUPFAM" id="SSF47831">
    <property type="entry name" value="Enzyme I of the PEP:sugar phosphotransferase system HPr-binding (sub)domain"/>
    <property type="match status" value="1"/>
</dbReference>
<keyword evidence="11 17" id="KW-0808">Transferase</keyword>
<dbReference type="InterPro" id="IPR023151">
    <property type="entry name" value="PEP_util_CS"/>
</dbReference>
<keyword evidence="15 17" id="KW-0460">Magnesium</keyword>
<feature type="active site" description="Proton donor" evidence="18">
    <location>
        <position position="511"/>
    </location>
</feature>
<comment type="cofactor">
    <cofactor evidence="2 17 20">
        <name>Mg(2+)</name>
        <dbReference type="ChEBI" id="CHEBI:18420"/>
    </cofactor>
</comment>
<dbReference type="NCBIfam" id="TIGR01417">
    <property type="entry name" value="PTS_I_fam"/>
    <property type="match status" value="1"/>
</dbReference>
<dbReference type="Proteomes" id="UP000094379">
    <property type="component" value="Unassembled WGS sequence"/>
</dbReference>
<evidence type="ECO:0000256" key="7">
    <source>
        <dbReference type="ARBA" id="ARBA00016544"/>
    </source>
</evidence>
<dbReference type="PROSITE" id="PS00742">
    <property type="entry name" value="PEP_ENZYMES_2"/>
    <property type="match status" value="1"/>
</dbReference>
<proteinExistence type="inferred from homology"/>
<keyword evidence="21" id="KW-0175">Coiled coil</keyword>
<gene>
    <name evidence="25" type="primary">ptsI</name>
    <name evidence="25" type="ORF">A9E74_01889</name>
</gene>
<dbReference type="Pfam" id="PF05524">
    <property type="entry name" value="PEP-utilisers_N"/>
    <property type="match status" value="1"/>
</dbReference>
<sequence>MTLELQGIGVSRGIAIGRAHILFHNQPDVREYLIPAFSIEQEVERLLDAIEQAKQQLKSIRNHIPANAPADVTSFIDTHILMLNDSSLTKVPVDMIRQRRCNAEWALQLQRDALINVFNEMDDPYLRTRRDDVDHVVNRIHRILADQEVADHEIADGRLKGHIIIAEDLTPADTVLMQHQGIAAFVTEHGGATSHTTILARSLGIPAIVGVESVRRYVQDNEPLIIDGEAGIMIAGADESTLKEYQQRRIAFDEHISSLSRYKSQPTRTRDGKTITLLANAELPEDITTISNAGAQGIGLYRTEFLYMNRLAPPEEEEQLAAYRDVVEGMNNQPVTIRTFDLGADKTVDGGRHLTQTVVTNPALGLRAIRLCLTQPAMFRTQLRAILRASAYGKIKIMFPMISTMHELLQARNLLEQCKLELDKEGMEYDRQVEIGAMIEIPASAVCAEMFARHVDFLSIGTNDLIQYTLAIDRIDDTVNYLYDPLHPAVLRLIHMTLEAGRKFNVPVSMCGEMAGDPRYTRLLLAMGLEHFSMHPNALLEIKQIINETDLSLLPANTLSIMEVSDALEADMLLEQINAPIIIKICLSFGFLIRTDKRILII</sequence>